<dbReference type="Proteomes" id="UP000572377">
    <property type="component" value="Unassembled WGS sequence"/>
</dbReference>
<feature type="domain" description="N-acetyltransferase" evidence="2">
    <location>
        <begin position="24"/>
        <end position="166"/>
    </location>
</feature>
<name>A0A849L5I4_9RHOB</name>
<organism evidence="3 4">
    <name type="scientific">Halovulum dunhuangense</name>
    <dbReference type="NCBI Taxonomy" id="1505036"/>
    <lineage>
        <taxon>Bacteria</taxon>
        <taxon>Pseudomonadati</taxon>
        <taxon>Pseudomonadota</taxon>
        <taxon>Alphaproteobacteria</taxon>
        <taxon>Rhodobacterales</taxon>
        <taxon>Paracoccaceae</taxon>
        <taxon>Halovulum</taxon>
    </lineage>
</organism>
<dbReference type="SUPFAM" id="SSF55729">
    <property type="entry name" value="Acyl-CoA N-acyltransferases (Nat)"/>
    <property type="match status" value="1"/>
</dbReference>
<dbReference type="AlphaFoldDB" id="A0A849L5I4"/>
<dbReference type="GO" id="GO:0016747">
    <property type="term" value="F:acyltransferase activity, transferring groups other than amino-acyl groups"/>
    <property type="evidence" value="ECO:0007669"/>
    <property type="project" value="InterPro"/>
</dbReference>
<evidence type="ECO:0000313" key="3">
    <source>
        <dbReference type="EMBL" id="NNU81442.1"/>
    </source>
</evidence>
<accession>A0A849L5I4</accession>
<dbReference type="CDD" id="cd04301">
    <property type="entry name" value="NAT_SF"/>
    <property type="match status" value="1"/>
</dbReference>
<sequence length="212" mass="24415">MPDGQIHFNRDGANENGQKRRPVLKVTTVKTIEDMMRVTSIRAAVYMAEQDCPYEEEFDGNDFCATHLIGWVDGEPVACLRLRWFGGFAKMERVAVRPRFRKTRIAFKMIRFGIEHAHRKGFSRIIGHARDELIPLYRLFGFRVDEDARSLVFSDYSYTEMVLDGDLPENAITLRSCPYALIRPEGDWDRPGILEKSVDRTKTDTAYAMAAE</sequence>
<proteinExistence type="predicted"/>
<feature type="region of interest" description="Disordered" evidence="1">
    <location>
        <begin position="1"/>
        <end position="20"/>
    </location>
</feature>
<keyword evidence="4" id="KW-1185">Reference proteome</keyword>
<evidence type="ECO:0000313" key="4">
    <source>
        <dbReference type="Proteomes" id="UP000572377"/>
    </source>
</evidence>
<dbReference type="InterPro" id="IPR000182">
    <property type="entry name" value="GNAT_dom"/>
</dbReference>
<evidence type="ECO:0000256" key="1">
    <source>
        <dbReference type="SAM" id="MobiDB-lite"/>
    </source>
</evidence>
<protein>
    <submittedName>
        <fullName evidence="3">GNAT family N-acetyltransferase</fullName>
    </submittedName>
</protein>
<gene>
    <name evidence="3" type="ORF">HMH01_13450</name>
</gene>
<evidence type="ECO:0000259" key="2">
    <source>
        <dbReference type="PROSITE" id="PS51186"/>
    </source>
</evidence>
<keyword evidence="3" id="KW-0808">Transferase</keyword>
<dbReference type="Gene3D" id="3.40.630.30">
    <property type="match status" value="1"/>
</dbReference>
<comment type="caution">
    <text evidence="3">The sequence shown here is derived from an EMBL/GenBank/DDBJ whole genome shotgun (WGS) entry which is preliminary data.</text>
</comment>
<dbReference type="PROSITE" id="PS51186">
    <property type="entry name" value="GNAT"/>
    <property type="match status" value="1"/>
</dbReference>
<dbReference type="Pfam" id="PF00583">
    <property type="entry name" value="Acetyltransf_1"/>
    <property type="match status" value="1"/>
</dbReference>
<dbReference type="EMBL" id="JABFBC010000002">
    <property type="protein sequence ID" value="NNU81442.1"/>
    <property type="molecule type" value="Genomic_DNA"/>
</dbReference>
<dbReference type="InterPro" id="IPR016181">
    <property type="entry name" value="Acyl_CoA_acyltransferase"/>
</dbReference>
<reference evidence="3 4" key="1">
    <citation type="submission" date="2020-05" db="EMBL/GenBank/DDBJ databases">
        <title>Gimesia benthica sp. nov., a novel planctomycete isolated from a deep-sea water sample of the Northwest Indian Ocean.</title>
        <authorList>
            <person name="Wang J."/>
            <person name="Ruan C."/>
            <person name="Song L."/>
            <person name="Zhu Y."/>
            <person name="Li A."/>
            <person name="Zheng X."/>
            <person name="Wang L."/>
            <person name="Lu Z."/>
            <person name="Huang Y."/>
            <person name="Du W."/>
            <person name="Zhou Y."/>
            <person name="Huang L."/>
            <person name="Dai X."/>
        </authorList>
    </citation>
    <scope>NUCLEOTIDE SEQUENCE [LARGE SCALE GENOMIC DNA]</scope>
    <source>
        <strain evidence="3 4">YYQ-30</strain>
    </source>
</reference>
<dbReference type="RefSeq" id="WP_171326284.1">
    <property type="nucleotide sequence ID" value="NZ_JABFBC010000002.1"/>
</dbReference>